<keyword evidence="2" id="KW-0812">Transmembrane</keyword>
<dbReference type="Proteomes" id="UP000186817">
    <property type="component" value="Unassembled WGS sequence"/>
</dbReference>
<sequence length="254" mass="27435">MVLSDADTSVSGAAIIAAIIHILYKKKKGMRGTALTDALPTILMDTSTYDLTDVDPHATVNEKQYLLMSVGGTWGVEGSGANEDTFPSPVISALDAELTYLQKGMHRSTIPGTGHGVDLCAPGHDRLVSISAELQKFSYQIKRREETPSPGLSTVALMEKGEFKVPRLEEDLRGPWHFPLLRPHAILSTCGCFSLDGYMSIMSIWYLHLCLVPALVLCLKSRSEPSDAPEAEQGESMQEVAADSISRTAAGDLS</sequence>
<reference evidence="3 4" key="1">
    <citation type="submission" date="2016-02" db="EMBL/GenBank/DDBJ databases">
        <title>Genome analysis of coral dinoflagellate symbionts highlights evolutionary adaptations to a symbiotic lifestyle.</title>
        <authorList>
            <person name="Aranda M."/>
            <person name="Li Y."/>
            <person name="Liew Y.J."/>
            <person name="Baumgarten S."/>
            <person name="Simakov O."/>
            <person name="Wilson M."/>
            <person name="Piel J."/>
            <person name="Ashoor H."/>
            <person name="Bougouffa S."/>
            <person name="Bajic V.B."/>
            <person name="Ryu T."/>
            <person name="Ravasi T."/>
            <person name="Bayer T."/>
            <person name="Micklem G."/>
            <person name="Kim H."/>
            <person name="Bhak J."/>
            <person name="Lajeunesse T.C."/>
            <person name="Voolstra C.R."/>
        </authorList>
    </citation>
    <scope>NUCLEOTIDE SEQUENCE [LARGE SCALE GENOMIC DNA]</scope>
    <source>
        <strain evidence="3 4">CCMP2467</strain>
    </source>
</reference>
<evidence type="ECO:0000256" key="2">
    <source>
        <dbReference type="SAM" id="Phobius"/>
    </source>
</evidence>
<protein>
    <submittedName>
        <fullName evidence="3">Uncharacterized protein</fullName>
    </submittedName>
</protein>
<dbReference type="AlphaFoldDB" id="A0A1Q9E7H0"/>
<dbReference type="OrthoDB" id="10605317at2759"/>
<accession>A0A1Q9E7H0</accession>
<dbReference type="EMBL" id="LSRX01000238">
    <property type="protein sequence ID" value="OLQ03356.1"/>
    <property type="molecule type" value="Genomic_DNA"/>
</dbReference>
<gene>
    <name evidence="3" type="ORF">AK812_SmicGene13714</name>
</gene>
<keyword evidence="4" id="KW-1185">Reference proteome</keyword>
<proteinExistence type="predicted"/>
<evidence type="ECO:0000313" key="4">
    <source>
        <dbReference type="Proteomes" id="UP000186817"/>
    </source>
</evidence>
<feature type="region of interest" description="Disordered" evidence="1">
    <location>
        <begin position="225"/>
        <end position="254"/>
    </location>
</feature>
<organism evidence="3 4">
    <name type="scientific">Symbiodinium microadriaticum</name>
    <name type="common">Dinoflagellate</name>
    <name type="synonym">Zooxanthella microadriatica</name>
    <dbReference type="NCBI Taxonomy" id="2951"/>
    <lineage>
        <taxon>Eukaryota</taxon>
        <taxon>Sar</taxon>
        <taxon>Alveolata</taxon>
        <taxon>Dinophyceae</taxon>
        <taxon>Suessiales</taxon>
        <taxon>Symbiodiniaceae</taxon>
        <taxon>Symbiodinium</taxon>
    </lineage>
</organism>
<keyword evidence="2" id="KW-0472">Membrane</keyword>
<evidence type="ECO:0000256" key="1">
    <source>
        <dbReference type="SAM" id="MobiDB-lite"/>
    </source>
</evidence>
<comment type="caution">
    <text evidence="3">The sequence shown here is derived from an EMBL/GenBank/DDBJ whole genome shotgun (WGS) entry which is preliminary data.</text>
</comment>
<evidence type="ECO:0000313" key="3">
    <source>
        <dbReference type="EMBL" id="OLQ03356.1"/>
    </source>
</evidence>
<name>A0A1Q9E7H0_SYMMI</name>
<feature type="transmembrane region" description="Helical" evidence="2">
    <location>
        <begin position="6"/>
        <end position="24"/>
    </location>
</feature>
<keyword evidence="2" id="KW-1133">Transmembrane helix</keyword>